<dbReference type="PROSITE" id="PS00308">
    <property type="entry name" value="LECTIN_LEGUME_ALPHA"/>
    <property type="match status" value="1"/>
</dbReference>
<dbReference type="Pfam" id="PF00069">
    <property type="entry name" value="Pkinase"/>
    <property type="match status" value="1"/>
</dbReference>
<dbReference type="InterPro" id="IPR000985">
    <property type="entry name" value="Lectin_LegA_CS"/>
</dbReference>
<evidence type="ECO:0000256" key="2">
    <source>
        <dbReference type="ARBA" id="ARBA00007606"/>
    </source>
</evidence>
<keyword evidence="21" id="KW-0418">Kinase</keyword>
<evidence type="ECO:0000256" key="5">
    <source>
        <dbReference type="ARBA" id="ARBA00012513"/>
    </source>
</evidence>
<evidence type="ECO:0000256" key="10">
    <source>
        <dbReference type="ARBA" id="ARBA00022734"/>
    </source>
</evidence>
<evidence type="ECO:0000256" key="18">
    <source>
        <dbReference type="SAM" id="Phobius"/>
    </source>
</evidence>
<feature type="compositionally biased region" description="Polar residues" evidence="17">
    <location>
        <begin position="531"/>
        <end position="541"/>
    </location>
</feature>
<dbReference type="Proteomes" id="UP000237347">
    <property type="component" value="Unassembled WGS sequence"/>
</dbReference>
<evidence type="ECO:0000256" key="3">
    <source>
        <dbReference type="ARBA" id="ARBA00008536"/>
    </source>
</evidence>
<keyword evidence="10" id="KW-0430">Lectin</keyword>
<dbReference type="EMBL" id="PKMF04000543">
    <property type="protein sequence ID" value="KAK7826570.1"/>
    <property type="molecule type" value="Genomic_DNA"/>
</dbReference>
<evidence type="ECO:0000256" key="15">
    <source>
        <dbReference type="ARBA" id="ARBA00023170"/>
    </source>
</evidence>
<evidence type="ECO:0000259" key="20">
    <source>
        <dbReference type="PROSITE" id="PS50011"/>
    </source>
</evidence>
<dbReference type="SUPFAM" id="SSF49899">
    <property type="entry name" value="Concanavalin A-like lectins/glucanases"/>
    <property type="match status" value="1"/>
</dbReference>
<evidence type="ECO:0000256" key="11">
    <source>
        <dbReference type="ARBA" id="ARBA00022741"/>
    </source>
</evidence>
<evidence type="ECO:0000256" key="13">
    <source>
        <dbReference type="ARBA" id="ARBA00022989"/>
    </source>
</evidence>
<keyword evidence="7" id="KW-0808">Transferase</keyword>
<keyword evidence="8 18" id="KW-0812">Transmembrane</keyword>
<evidence type="ECO:0000256" key="12">
    <source>
        <dbReference type="ARBA" id="ARBA00022840"/>
    </source>
</evidence>
<feature type="domain" description="Protein kinase" evidence="20">
    <location>
        <begin position="118"/>
        <end position="501"/>
    </location>
</feature>
<keyword evidence="22" id="KW-1185">Reference proteome</keyword>
<dbReference type="SMART" id="SM00220">
    <property type="entry name" value="S_TKc"/>
    <property type="match status" value="1"/>
</dbReference>
<dbReference type="PROSITE" id="PS00307">
    <property type="entry name" value="LECTIN_LEGUME_BETA"/>
    <property type="match status" value="1"/>
</dbReference>
<dbReference type="InterPro" id="IPR011009">
    <property type="entry name" value="Kinase-like_dom_sf"/>
</dbReference>
<dbReference type="InterPro" id="IPR013320">
    <property type="entry name" value="ConA-like_dom_sf"/>
</dbReference>
<keyword evidence="12" id="KW-0067">ATP-binding</keyword>
<dbReference type="GO" id="GO:0004674">
    <property type="term" value="F:protein serine/threonine kinase activity"/>
    <property type="evidence" value="ECO:0007669"/>
    <property type="project" value="UniProtKB-KW"/>
</dbReference>
<dbReference type="AlphaFoldDB" id="A0AAW0JJA2"/>
<dbReference type="InterPro" id="IPR019825">
    <property type="entry name" value="Lectin_legB_Mn/Ca_BS"/>
</dbReference>
<keyword evidence="13 18" id="KW-1133">Transmembrane helix</keyword>
<dbReference type="EC" id="2.7.11.1" evidence="5"/>
<evidence type="ECO:0000256" key="7">
    <source>
        <dbReference type="ARBA" id="ARBA00022527"/>
    </source>
</evidence>
<sequence length="561" mass="62670">MIFQSPKLFIIYLMISIFLNLINPCATQISFNYNDFSDTTKYKPVNLTGNATNSGSMIRLTPDEVDNWGQATYSEQMHLWDKNSGVANFTSNFSFIIDSQGKDTYSDGIMFFLSTPNFPDPSPTDGSGLGLVSRAQMEQRDFLVTNQFVAVEFDTFNNTKWDPSYPVPEHVGININSMKSHNSTPWYCTIKQNRTYSASINYDSSTQNFSVTFTGFDNDATPIQQHLSSIFNLALFLPEWVEIGFSASTGYSTELHILTAWSFESTSPLVNQQSPPPSVEKHKDEPNKKLVVGLSVGACILVICLVVLYLVYKKKWRPSEEEEEEEELVFDFSMDDEFERCTGPKKDIKSSNVMLDSNLNAKLGDFGLARLVDHVKGSQTTALAGTMGYLAPECVMSGRASKESDVYSFGVVALEIASGRKPVEPRAKEDETILLEWIWELYGTRNLLKAADTRLCGEFDEQQMERLMVVGLWCAHPDYNVRPSIRKAIHVLDFEAALPILEPKMPMPTYLTPPILASTSSTSNSEDHHAQSSTPGSYTGSSQFTTYSAAYTSTQIIENVS</sequence>
<dbReference type="GO" id="GO:0005886">
    <property type="term" value="C:plasma membrane"/>
    <property type="evidence" value="ECO:0007669"/>
    <property type="project" value="UniProtKB-SubCell"/>
</dbReference>
<dbReference type="FunFam" id="1.10.510.10:FF:000240">
    <property type="entry name" value="Lectin-domain containing receptor kinase A4.3"/>
    <property type="match status" value="1"/>
</dbReference>
<comment type="similarity">
    <text evidence="3">In the N-terminal section; belongs to the leguminous lectin family.</text>
</comment>
<dbReference type="InterPro" id="IPR050528">
    <property type="entry name" value="L-type_Lectin-RKs"/>
</dbReference>
<dbReference type="InterPro" id="IPR000719">
    <property type="entry name" value="Prot_kinase_dom"/>
</dbReference>
<keyword evidence="16" id="KW-0325">Glycoprotein</keyword>
<dbReference type="PANTHER" id="PTHR27007">
    <property type="match status" value="1"/>
</dbReference>
<evidence type="ECO:0000313" key="21">
    <source>
        <dbReference type="EMBL" id="KAK7826570.1"/>
    </source>
</evidence>
<evidence type="ECO:0000256" key="1">
    <source>
        <dbReference type="ARBA" id="ARBA00004251"/>
    </source>
</evidence>
<evidence type="ECO:0000256" key="19">
    <source>
        <dbReference type="SAM" id="SignalP"/>
    </source>
</evidence>
<comment type="similarity">
    <text evidence="4">In the C-terminal section; belongs to the protein kinase superfamily. Ser/Thr protein kinase family.</text>
</comment>
<name>A0AAW0JJA2_QUESU</name>
<dbReference type="PROSITE" id="PS50011">
    <property type="entry name" value="PROTEIN_KINASE_DOM"/>
    <property type="match status" value="1"/>
</dbReference>
<reference evidence="21 22" key="1">
    <citation type="journal article" date="2018" name="Sci. Data">
        <title>The draft genome sequence of cork oak.</title>
        <authorList>
            <person name="Ramos A.M."/>
            <person name="Usie A."/>
            <person name="Barbosa P."/>
            <person name="Barros P.M."/>
            <person name="Capote T."/>
            <person name="Chaves I."/>
            <person name="Simoes F."/>
            <person name="Abreu I."/>
            <person name="Carrasquinho I."/>
            <person name="Faro C."/>
            <person name="Guimaraes J.B."/>
            <person name="Mendonca D."/>
            <person name="Nobrega F."/>
            <person name="Rodrigues L."/>
            <person name="Saibo N.J.M."/>
            <person name="Varela M.C."/>
            <person name="Egas C."/>
            <person name="Matos J."/>
            <person name="Miguel C.M."/>
            <person name="Oliveira M.M."/>
            <person name="Ricardo C.P."/>
            <person name="Goncalves S."/>
        </authorList>
    </citation>
    <scope>NUCLEOTIDE SEQUENCE [LARGE SCALE GENOMIC DNA]</scope>
    <source>
        <strain evidence="22">cv. HL8</strain>
    </source>
</reference>
<keyword evidence="15 21" id="KW-0675">Receptor</keyword>
<comment type="caution">
    <text evidence="21">The sequence shown here is derived from an EMBL/GenBank/DDBJ whole genome shotgun (WGS) entry which is preliminary data.</text>
</comment>
<gene>
    <name evidence="21" type="primary">LECRK91_2</name>
    <name evidence="21" type="ORF">CFP56_032095</name>
</gene>
<dbReference type="SUPFAM" id="SSF56112">
    <property type="entry name" value="Protein kinase-like (PK-like)"/>
    <property type="match status" value="1"/>
</dbReference>
<keyword evidence="9 19" id="KW-0732">Signal</keyword>
<evidence type="ECO:0000256" key="8">
    <source>
        <dbReference type="ARBA" id="ARBA00022692"/>
    </source>
</evidence>
<keyword evidence="11" id="KW-0547">Nucleotide-binding</keyword>
<evidence type="ECO:0000256" key="17">
    <source>
        <dbReference type="SAM" id="MobiDB-lite"/>
    </source>
</evidence>
<dbReference type="GO" id="GO:0002229">
    <property type="term" value="P:defense response to oomycetes"/>
    <property type="evidence" value="ECO:0007669"/>
    <property type="project" value="UniProtKB-ARBA"/>
</dbReference>
<proteinExistence type="inferred from homology"/>
<dbReference type="InterPro" id="IPR001220">
    <property type="entry name" value="Legume_lectin_dom"/>
</dbReference>
<dbReference type="Gene3D" id="1.10.510.10">
    <property type="entry name" value="Transferase(Phosphotransferase) domain 1"/>
    <property type="match status" value="1"/>
</dbReference>
<keyword evidence="6" id="KW-1003">Cell membrane</keyword>
<dbReference type="CDD" id="cd06899">
    <property type="entry name" value="lectin_legume_LecRK_Arcelin_ConA"/>
    <property type="match status" value="1"/>
</dbReference>
<keyword evidence="14 18" id="KW-0472">Membrane</keyword>
<dbReference type="Gene3D" id="2.60.120.200">
    <property type="match status" value="1"/>
</dbReference>
<feature type="region of interest" description="Disordered" evidence="17">
    <location>
        <begin position="516"/>
        <end position="541"/>
    </location>
</feature>
<dbReference type="Pfam" id="PF00139">
    <property type="entry name" value="Lectin_legB"/>
    <property type="match status" value="1"/>
</dbReference>
<feature type="transmembrane region" description="Helical" evidence="18">
    <location>
        <begin position="290"/>
        <end position="312"/>
    </location>
</feature>
<accession>A0AAW0JJA2</accession>
<evidence type="ECO:0000256" key="9">
    <source>
        <dbReference type="ARBA" id="ARBA00022729"/>
    </source>
</evidence>
<evidence type="ECO:0000256" key="14">
    <source>
        <dbReference type="ARBA" id="ARBA00023136"/>
    </source>
</evidence>
<keyword evidence="7" id="KW-0723">Serine/threonine-protein kinase</keyword>
<evidence type="ECO:0000256" key="6">
    <source>
        <dbReference type="ARBA" id="ARBA00022475"/>
    </source>
</evidence>
<feature type="signal peptide" evidence="19">
    <location>
        <begin position="1"/>
        <end position="27"/>
    </location>
</feature>
<evidence type="ECO:0000313" key="22">
    <source>
        <dbReference type="Proteomes" id="UP000237347"/>
    </source>
</evidence>
<comment type="subcellular location">
    <subcellularLocation>
        <location evidence="1">Cell membrane</location>
        <topology evidence="1">Single-pass type I membrane protein</topology>
    </subcellularLocation>
</comment>
<dbReference type="GO" id="GO:0030246">
    <property type="term" value="F:carbohydrate binding"/>
    <property type="evidence" value="ECO:0007669"/>
    <property type="project" value="UniProtKB-KW"/>
</dbReference>
<protein>
    <recommendedName>
        <fullName evidence="5">non-specific serine/threonine protein kinase</fullName>
        <ecNumber evidence="5">2.7.11.1</ecNumber>
    </recommendedName>
</protein>
<evidence type="ECO:0000256" key="16">
    <source>
        <dbReference type="ARBA" id="ARBA00023180"/>
    </source>
</evidence>
<evidence type="ECO:0000256" key="4">
    <source>
        <dbReference type="ARBA" id="ARBA00010217"/>
    </source>
</evidence>
<comment type="similarity">
    <text evidence="2">Belongs to the leguminous lectin family.</text>
</comment>
<organism evidence="21 22">
    <name type="scientific">Quercus suber</name>
    <name type="common">Cork oak</name>
    <dbReference type="NCBI Taxonomy" id="58331"/>
    <lineage>
        <taxon>Eukaryota</taxon>
        <taxon>Viridiplantae</taxon>
        <taxon>Streptophyta</taxon>
        <taxon>Embryophyta</taxon>
        <taxon>Tracheophyta</taxon>
        <taxon>Spermatophyta</taxon>
        <taxon>Magnoliopsida</taxon>
        <taxon>eudicotyledons</taxon>
        <taxon>Gunneridae</taxon>
        <taxon>Pentapetalae</taxon>
        <taxon>rosids</taxon>
        <taxon>fabids</taxon>
        <taxon>Fagales</taxon>
        <taxon>Fagaceae</taxon>
        <taxon>Quercus</taxon>
    </lineage>
</organism>
<feature type="chain" id="PRO_5043485975" description="non-specific serine/threonine protein kinase" evidence="19">
    <location>
        <begin position="28"/>
        <end position="561"/>
    </location>
</feature>
<dbReference type="GO" id="GO:0005524">
    <property type="term" value="F:ATP binding"/>
    <property type="evidence" value="ECO:0007669"/>
    <property type="project" value="UniProtKB-KW"/>
</dbReference>